<reference evidence="1 2" key="1">
    <citation type="submission" date="2019-08" db="EMBL/GenBank/DDBJ databases">
        <title>Genome of Vicingus serpentipes NCIMB 15042.</title>
        <authorList>
            <person name="Bowman J.P."/>
        </authorList>
    </citation>
    <scope>NUCLEOTIDE SEQUENCE [LARGE SCALE GENOMIC DNA]</scope>
    <source>
        <strain evidence="1 2">NCIMB 15042</strain>
    </source>
</reference>
<gene>
    <name evidence="1" type="ORF">FRY74_10640</name>
</gene>
<dbReference type="OrthoDB" id="713689at2"/>
<dbReference type="AlphaFoldDB" id="A0A5C6RPI0"/>
<proteinExistence type="predicted"/>
<name>A0A5C6RPI0_9FLAO</name>
<comment type="caution">
    <text evidence="1">The sequence shown here is derived from an EMBL/GenBank/DDBJ whole genome shotgun (WGS) entry which is preliminary data.</text>
</comment>
<dbReference type="EMBL" id="VOOS01000005">
    <property type="protein sequence ID" value="TXB64241.1"/>
    <property type="molecule type" value="Genomic_DNA"/>
</dbReference>
<dbReference type="RefSeq" id="WP_147101350.1">
    <property type="nucleotide sequence ID" value="NZ_VOOS01000005.1"/>
</dbReference>
<evidence type="ECO:0000313" key="1">
    <source>
        <dbReference type="EMBL" id="TXB64241.1"/>
    </source>
</evidence>
<dbReference type="PROSITE" id="PS51257">
    <property type="entry name" value="PROKAR_LIPOPROTEIN"/>
    <property type="match status" value="1"/>
</dbReference>
<keyword evidence="2" id="KW-1185">Reference proteome</keyword>
<organism evidence="1 2">
    <name type="scientific">Vicingus serpentipes</name>
    <dbReference type="NCBI Taxonomy" id="1926625"/>
    <lineage>
        <taxon>Bacteria</taxon>
        <taxon>Pseudomonadati</taxon>
        <taxon>Bacteroidota</taxon>
        <taxon>Flavobacteriia</taxon>
        <taxon>Flavobacteriales</taxon>
        <taxon>Vicingaceae</taxon>
        <taxon>Vicingus</taxon>
    </lineage>
</organism>
<dbReference type="Proteomes" id="UP000321721">
    <property type="component" value="Unassembled WGS sequence"/>
</dbReference>
<accession>A0A5C6RPI0</accession>
<evidence type="ECO:0000313" key="2">
    <source>
        <dbReference type="Proteomes" id="UP000321721"/>
    </source>
</evidence>
<sequence>MKTKTNYTIILAALFISFLIGCKKDDDSPSPVSPTTPPVNEEELITSLIISFEDTAGVQPSVQYAFRDPDGEGGSLPTQHDTIRLVVNTYYNATVQLLNESVSPAEDITLEVEEEASEHLFCYAVSNTNVSIIRTDSDGTYGLGIKSRWFTGNVANGETTISLKHQPGVKDGTCSPGDTDVEVTFVTKIQ</sequence>
<protein>
    <submittedName>
        <fullName evidence="1">Type 1 periplasmic binding fold superfamily protein</fullName>
    </submittedName>
</protein>